<proteinExistence type="predicted"/>
<dbReference type="VEuPathDB" id="TrichDB:TRFO_12308"/>
<dbReference type="GeneID" id="94831257"/>
<dbReference type="OrthoDB" id="10628138at2759"/>
<protein>
    <submittedName>
        <fullName evidence="1">Uncharacterized protein</fullName>
    </submittedName>
</protein>
<evidence type="ECO:0000313" key="2">
    <source>
        <dbReference type="Proteomes" id="UP000179807"/>
    </source>
</evidence>
<dbReference type="RefSeq" id="XP_068345892.1">
    <property type="nucleotide sequence ID" value="XM_068496553.1"/>
</dbReference>
<keyword evidence="2" id="KW-1185">Reference proteome</keyword>
<gene>
    <name evidence="1" type="ORF">TRFO_12308</name>
</gene>
<evidence type="ECO:0000313" key="1">
    <source>
        <dbReference type="EMBL" id="OHS92755.1"/>
    </source>
</evidence>
<dbReference type="AlphaFoldDB" id="A0A1J4J532"/>
<comment type="caution">
    <text evidence="1">The sequence shown here is derived from an EMBL/GenBank/DDBJ whole genome shotgun (WGS) entry which is preliminary data.</text>
</comment>
<reference evidence="1" key="1">
    <citation type="submission" date="2016-10" db="EMBL/GenBank/DDBJ databases">
        <authorList>
            <person name="Benchimol M."/>
            <person name="Almeida L.G."/>
            <person name="Vasconcelos A.T."/>
            <person name="Perreira-Neves A."/>
            <person name="Rosa I.A."/>
            <person name="Tasca T."/>
            <person name="Bogo M.R."/>
            <person name="de Souza W."/>
        </authorList>
    </citation>
    <scope>NUCLEOTIDE SEQUENCE [LARGE SCALE GENOMIC DNA]</scope>
    <source>
        <strain evidence="1">K</strain>
    </source>
</reference>
<dbReference type="EMBL" id="MLAK01001470">
    <property type="protein sequence ID" value="OHS92755.1"/>
    <property type="molecule type" value="Genomic_DNA"/>
</dbReference>
<sequence>MLAPDVCCDCKNICVTGERSHRPLSHHIQHSRCHIDNENNSANPVYRIHGSSIKMFNILQVSIRPLNTREVEATCLECGKSIIVYASGKGAFCQFVDDNNDKVRKKSRSFSSEGSIESIGSDLLPKSLQQLFCREIDQFDFSSLDYGLVDNEIEPLPRKSETIRLSDIEEEDDDFDLMFSNSIEPFVGSFCDSGRFTIDANYLNLAD</sequence>
<accession>A0A1J4J532</accession>
<organism evidence="1 2">
    <name type="scientific">Tritrichomonas foetus</name>
    <dbReference type="NCBI Taxonomy" id="1144522"/>
    <lineage>
        <taxon>Eukaryota</taxon>
        <taxon>Metamonada</taxon>
        <taxon>Parabasalia</taxon>
        <taxon>Tritrichomonadida</taxon>
        <taxon>Tritrichomonadidae</taxon>
        <taxon>Tritrichomonas</taxon>
    </lineage>
</organism>
<name>A0A1J4J532_9EUKA</name>
<dbReference type="Proteomes" id="UP000179807">
    <property type="component" value="Unassembled WGS sequence"/>
</dbReference>